<organism evidence="2 3">
    <name type="scientific">Nepenthes gracilis</name>
    <name type="common">Slender pitcher plant</name>
    <dbReference type="NCBI Taxonomy" id="150966"/>
    <lineage>
        <taxon>Eukaryota</taxon>
        <taxon>Viridiplantae</taxon>
        <taxon>Streptophyta</taxon>
        <taxon>Embryophyta</taxon>
        <taxon>Tracheophyta</taxon>
        <taxon>Spermatophyta</taxon>
        <taxon>Magnoliopsida</taxon>
        <taxon>eudicotyledons</taxon>
        <taxon>Gunneridae</taxon>
        <taxon>Pentapetalae</taxon>
        <taxon>Caryophyllales</taxon>
        <taxon>Nepenthaceae</taxon>
        <taxon>Nepenthes</taxon>
    </lineage>
</organism>
<gene>
    <name evidence="2" type="ORF">Nepgr_008813</name>
</gene>
<dbReference type="Proteomes" id="UP001279734">
    <property type="component" value="Unassembled WGS sequence"/>
</dbReference>
<comment type="caution">
    <text evidence="2">The sequence shown here is derived from an EMBL/GenBank/DDBJ whole genome shotgun (WGS) entry which is preliminary data.</text>
</comment>
<dbReference type="EMBL" id="BSYO01000007">
    <property type="protein sequence ID" value="GMH06973.1"/>
    <property type="molecule type" value="Genomic_DNA"/>
</dbReference>
<feature type="compositionally biased region" description="Basic and acidic residues" evidence="1">
    <location>
        <begin position="44"/>
        <end position="69"/>
    </location>
</feature>
<protein>
    <submittedName>
        <fullName evidence="2">Uncharacterized protein</fullName>
    </submittedName>
</protein>
<sequence length="116" mass="12999">MGINGQNTIGIDVWRKISRHAEDMAPHSEHTFTNCKMKDITNTKGKAKVDNGGDNVHTKKDLTSQHEGSKFGAWLHAQRKMRKPNKKQETKGNLPQLVKGGASRGSKFVILNYEEN</sequence>
<keyword evidence="3" id="KW-1185">Reference proteome</keyword>
<proteinExistence type="predicted"/>
<evidence type="ECO:0000313" key="2">
    <source>
        <dbReference type="EMBL" id="GMH06973.1"/>
    </source>
</evidence>
<evidence type="ECO:0000313" key="3">
    <source>
        <dbReference type="Proteomes" id="UP001279734"/>
    </source>
</evidence>
<accession>A0AAD3XJL4</accession>
<dbReference type="AlphaFoldDB" id="A0AAD3XJL4"/>
<name>A0AAD3XJL4_NEPGR</name>
<evidence type="ECO:0000256" key="1">
    <source>
        <dbReference type="SAM" id="MobiDB-lite"/>
    </source>
</evidence>
<feature type="region of interest" description="Disordered" evidence="1">
    <location>
        <begin position="44"/>
        <end position="101"/>
    </location>
</feature>
<reference evidence="2" key="1">
    <citation type="submission" date="2023-05" db="EMBL/GenBank/DDBJ databases">
        <title>Nepenthes gracilis genome sequencing.</title>
        <authorList>
            <person name="Fukushima K."/>
        </authorList>
    </citation>
    <scope>NUCLEOTIDE SEQUENCE</scope>
    <source>
        <strain evidence="2">SING2019-196</strain>
    </source>
</reference>